<dbReference type="Proteomes" id="UP000467841">
    <property type="component" value="Unassembled WGS sequence"/>
</dbReference>
<protein>
    <submittedName>
        <fullName evidence="2">Uncharacterized protein</fullName>
    </submittedName>
</protein>
<dbReference type="AlphaFoldDB" id="A0A6D2K4H2"/>
<reference evidence="2" key="1">
    <citation type="submission" date="2020-01" db="EMBL/GenBank/DDBJ databases">
        <authorList>
            <person name="Mishra B."/>
        </authorList>
    </citation>
    <scope>NUCLEOTIDE SEQUENCE [LARGE SCALE GENOMIC DNA]</scope>
</reference>
<feature type="chain" id="PRO_5025442575" evidence="1">
    <location>
        <begin position="27"/>
        <end position="140"/>
    </location>
</feature>
<gene>
    <name evidence="2" type="ORF">MERR_LOCUS34182</name>
</gene>
<accession>A0A6D2K4H2</accession>
<keyword evidence="3" id="KW-1185">Reference proteome</keyword>
<evidence type="ECO:0000256" key="1">
    <source>
        <dbReference type="SAM" id="SignalP"/>
    </source>
</evidence>
<dbReference type="EMBL" id="CACVBM020001362">
    <property type="protein sequence ID" value="CAA7046947.1"/>
    <property type="molecule type" value="Genomic_DNA"/>
</dbReference>
<feature type="signal peptide" evidence="1">
    <location>
        <begin position="1"/>
        <end position="26"/>
    </location>
</feature>
<evidence type="ECO:0000313" key="2">
    <source>
        <dbReference type="EMBL" id="CAA7046947.1"/>
    </source>
</evidence>
<proteinExistence type="predicted"/>
<organism evidence="2 3">
    <name type="scientific">Microthlaspi erraticum</name>
    <dbReference type="NCBI Taxonomy" id="1685480"/>
    <lineage>
        <taxon>Eukaryota</taxon>
        <taxon>Viridiplantae</taxon>
        <taxon>Streptophyta</taxon>
        <taxon>Embryophyta</taxon>
        <taxon>Tracheophyta</taxon>
        <taxon>Spermatophyta</taxon>
        <taxon>Magnoliopsida</taxon>
        <taxon>eudicotyledons</taxon>
        <taxon>Gunneridae</taxon>
        <taxon>Pentapetalae</taxon>
        <taxon>rosids</taxon>
        <taxon>malvids</taxon>
        <taxon>Brassicales</taxon>
        <taxon>Brassicaceae</taxon>
        <taxon>Coluteocarpeae</taxon>
        <taxon>Microthlaspi</taxon>
    </lineage>
</organism>
<evidence type="ECO:0000313" key="3">
    <source>
        <dbReference type="Proteomes" id="UP000467841"/>
    </source>
</evidence>
<name>A0A6D2K4H2_9BRAS</name>
<keyword evidence="1" id="KW-0732">Signal</keyword>
<sequence>MKKIMKLSAITMMVTLIVLASSLVQARTVPNQDLETESISLPSPQQDPKESVEQIWPPLMYCPPELHSRCIFPPPVQDPKESVEQFFPPLMYCPPELHGRCIFPPPVQDPKESVEQIWPPLMYCPPELHGRCIFPPPVQA</sequence>
<comment type="caution">
    <text evidence="2">The sequence shown here is derived from an EMBL/GenBank/DDBJ whole genome shotgun (WGS) entry which is preliminary data.</text>
</comment>